<sequence>MGEHAGIWKMVTAVCVQGGTPVNAVKQRSNHVHPFLALMGASVRIHLMDSPVCVDKDTQAFVASQSLNHVLHLHA</sequence>
<evidence type="ECO:0000313" key="1">
    <source>
        <dbReference type="EMBL" id="PIN96892.1"/>
    </source>
</evidence>
<reference evidence="2" key="1">
    <citation type="journal article" date="2017" name="Nat. Commun.">
        <title>The North American bullfrog draft genome provides insight into hormonal regulation of long noncoding RNA.</title>
        <authorList>
            <person name="Hammond S.A."/>
            <person name="Warren R.L."/>
            <person name="Vandervalk B.P."/>
            <person name="Kucuk E."/>
            <person name="Khan H."/>
            <person name="Gibb E.A."/>
            <person name="Pandoh P."/>
            <person name="Kirk H."/>
            <person name="Zhao Y."/>
            <person name="Jones M."/>
            <person name="Mungall A.J."/>
            <person name="Coope R."/>
            <person name="Pleasance S."/>
            <person name="Moore R.A."/>
            <person name="Holt R.A."/>
            <person name="Round J.M."/>
            <person name="Ohora S."/>
            <person name="Walle B.V."/>
            <person name="Veldhoen N."/>
            <person name="Helbing C.C."/>
            <person name="Birol I."/>
        </authorList>
    </citation>
    <scope>NUCLEOTIDE SEQUENCE [LARGE SCALE GENOMIC DNA]</scope>
</reference>
<gene>
    <name evidence="1" type="ORF">AB205_0122810</name>
</gene>
<organism evidence="1 2">
    <name type="scientific">Aquarana catesbeiana</name>
    <name type="common">American bullfrog</name>
    <name type="synonym">Rana catesbeiana</name>
    <dbReference type="NCBI Taxonomy" id="8400"/>
    <lineage>
        <taxon>Eukaryota</taxon>
        <taxon>Metazoa</taxon>
        <taxon>Chordata</taxon>
        <taxon>Craniata</taxon>
        <taxon>Vertebrata</taxon>
        <taxon>Euteleostomi</taxon>
        <taxon>Amphibia</taxon>
        <taxon>Batrachia</taxon>
        <taxon>Anura</taxon>
        <taxon>Neobatrachia</taxon>
        <taxon>Ranoidea</taxon>
        <taxon>Ranidae</taxon>
        <taxon>Aquarana</taxon>
    </lineage>
</organism>
<dbReference type="Proteomes" id="UP000228934">
    <property type="component" value="Unassembled WGS sequence"/>
</dbReference>
<dbReference type="EMBL" id="KV923323">
    <property type="protein sequence ID" value="PIN96892.1"/>
    <property type="molecule type" value="Genomic_DNA"/>
</dbReference>
<evidence type="ECO:0000313" key="2">
    <source>
        <dbReference type="Proteomes" id="UP000228934"/>
    </source>
</evidence>
<dbReference type="AlphaFoldDB" id="A0A2G9P1P8"/>
<protein>
    <submittedName>
        <fullName evidence="1">Uncharacterized protein</fullName>
    </submittedName>
</protein>
<name>A0A2G9P1P8_AQUCT</name>
<keyword evidence="2" id="KW-1185">Reference proteome</keyword>
<proteinExistence type="predicted"/>
<accession>A0A2G9P1P8</accession>